<evidence type="ECO:0000256" key="1">
    <source>
        <dbReference type="ARBA" id="ARBA00004170"/>
    </source>
</evidence>
<dbReference type="InterPro" id="IPR009056">
    <property type="entry name" value="Cyt_c-like_dom"/>
</dbReference>
<keyword evidence="8 12" id="KW-0408">Iron</keyword>
<dbReference type="InterPro" id="IPR029490">
    <property type="entry name" value="Cytochrom_C550"/>
</dbReference>
<gene>
    <name evidence="12" type="primary">psbV</name>
    <name evidence="14" type="ORF">J0895_02780</name>
</gene>
<evidence type="ECO:0000256" key="12">
    <source>
        <dbReference type="HAMAP-Rule" id="MF_01378"/>
    </source>
</evidence>
<comment type="caution">
    <text evidence="14">The sequence shown here is derived from an EMBL/GenBank/DDBJ whole genome shotgun (WGS) entry which is preliminary data.</text>
</comment>
<evidence type="ECO:0000256" key="2">
    <source>
        <dbReference type="ARBA" id="ARBA00010433"/>
    </source>
</evidence>
<feature type="binding site" description="covalent" evidence="12">
    <location>
        <position position="63"/>
    </location>
    <ligand>
        <name>heme c</name>
        <dbReference type="ChEBI" id="CHEBI:61717"/>
    </ligand>
</feature>
<keyword evidence="3 12" id="KW-0813">Transport</keyword>
<sequence length="163" mass="18092">MLKRCIWLAVATVFFTFQIFVGNATAVELARELRTVPLNDSGQTVVLSLQQVERGKRVFNDTCSKCHAGGVTKTDFNVSLSQEDLALANPRRDTIEGLIDYMKNPTSYDGETDISELHPSIKSADIFAEMRNLTEDDLFAIAGHILIQPKIKGIQWGGGKAYR</sequence>
<dbReference type="NCBIfam" id="TIGR03045">
    <property type="entry name" value="PS_II_C550"/>
    <property type="match status" value="1"/>
</dbReference>
<keyword evidence="10 12" id="KW-0472">Membrane</keyword>
<feature type="binding site" description="axial binding residue" evidence="12">
    <location>
        <position position="118"/>
    </location>
    <ligand>
        <name>heme c</name>
        <dbReference type="ChEBI" id="CHEBI:61717"/>
    </ligand>
    <ligandPart>
        <name>Fe</name>
        <dbReference type="ChEBI" id="CHEBI:18248"/>
    </ligandPart>
</feature>
<dbReference type="HAMAP" id="MF_01378">
    <property type="entry name" value="PSII_Cyt550"/>
    <property type="match status" value="1"/>
</dbReference>
<dbReference type="InterPro" id="IPR017851">
    <property type="entry name" value="PsbV_cyt_c550"/>
</dbReference>
<keyword evidence="7 12" id="KW-0249">Electron transport</keyword>
<evidence type="ECO:0000256" key="8">
    <source>
        <dbReference type="ARBA" id="ARBA00023004"/>
    </source>
</evidence>
<evidence type="ECO:0000256" key="10">
    <source>
        <dbReference type="ARBA" id="ARBA00023136"/>
    </source>
</evidence>
<dbReference type="RefSeq" id="WP_207086612.1">
    <property type="nucleotide sequence ID" value="NZ_JAFLQW010000066.1"/>
</dbReference>
<dbReference type="InterPro" id="IPR036909">
    <property type="entry name" value="Cyt_c-like_dom_sf"/>
</dbReference>
<dbReference type="PIRSF" id="PIRSF005890">
    <property type="entry name" value="Phot_II_cyt_c550"/>
    <property type="match status" value="1"/>
</dbReference>
<evidence type="ECO:0000256" key="4">
    <source>
        <dbReference type="ARBA" id="ARBA00022531"/>
    </source>
</evidence>
<keyword evidence="6 12" id="KW-0479">Metal-binding</keyword>
<evidence type="ECO:0000256" key="7">
    <source>
        <dbReference type="ARBA" id="ARBA00022982"/>
    </source>
</evidence>
<dbReference type="Gene3D" id="1.10.760.10">
    <property type="entry name" value="Cytochrome c-like domain"/>
    <property type="match status" value="1"/>
</dbReference>
<comment type="subcellular location">
    <subcellularLocation>
        <location evidence="12">Cellular thylakoid membrane</location>
        <topology evidence="12">Peripheral membrane protein</topology>
        <orientation evidence="12">Lumenal side</orientation>
    </subcellularLocation>
    <subcellularLocation>
        <location evidence="1">Membrane</location>
        <topology evidence="1">Peripheral membrane protein</topology>
    </subcellularLocation>
    <text evidence="12">Associated with photosystem II at the lumenal side of the thylakoid membrane.</text>
</comment>
<dbReference type="SUPFAM" id="SSF46626">
    <property type="entry name" value="Cytochrome c"/>
    <property type="match status" value="1"/>
</dbReference>
<keyword evidence="9 12" id="KW-0793">Thylakoid</keyword>
<keyword evidence="5 12" id="KW-0349">Heme</keyword>
<evidence type="ECO:0000313" key="15">
    <source>
        <dbReference type="Proteomes" id="UP000664844"/>
    </source>
</evidence>
<proteinExistence type="inferred from homology"/>
<evidence type="ECO:0000256" key="9">
    <source>
        <dbReference type="ARBA" id="ARBA00023078"/>
    </source>
</evidence>
<name>A0ABS3FLS1_9CYAN</name>
<feature type="domain" description="Cytochrome c" evidence="13">
    <location>
        <begin position="50"/>
        <end position="149"/>
    </location>
</feature>
<evidence type="ECO:0000313" key="14">
    <source>
        <dbReference type="EMBL" id="MBO0348044.1"/>
    </source>
</evidence>
<dbReference type="PROSITE" id="PS51007">
    <property type="entry name" value="CYTC"/>
    <property type="match status" value="1"/>
</dbReference>
<feature type="binding site" description="covalent" evidence="12">
    <location>
        <position position="66"/>
    </location>
    <ligand>
        <name>heme c</name>
        <dbReference type="ChEBI" id="CHEBI:61717"/>
    </ligand>
</feature>
<comment type="function">
    <text evidence="12">One of the extrinsic, lumenal subunits of photosystem II (PSII). PSII is a light-driven water plastoquinone oxidoreductase, using light energy to abstract electrons from H(2)O, generating a proton gradient subsequently used for ATP formation. The extrinsic proteins stabilize the structure of photosystem II oxygen-evolving complex (OEC), the ion environment of oxygen evolution and protect the OEC against heat-induced inactivation. Low-potential cytochrome c that plays a role in the OEC of PSII.</text>
</comment>
<dbReference type="EMBL" id="JAFLQW010000066">
    <property type="protein sequence ID" value="MBO0348044.1"/>
    <property type="molecule type" value="Genomic_DNA"/>
</dbReference>
<evidence type="ECO:0000256" key="3">
    <source>
        <dbReference type="ARBA" id="ARBA00022448"/>
    </source>
</evidence>
<protein>
    <recommendedName>
        <fullName evidence="12">Photosystem II extrinsic protein V</fullName>
        <shortName evidence="12">PsbV</shortName>
    </recommendedName>
    <alternativeName>
        <fullName evidence="12">Cytochrome c-550</fullName>
    </alternativeName>
    <alternativeName>
        <fullName evidence="12">Cytochrome c550</fullName>
    </alternativeName>
    <alternativeName>
        <fullName evidence="12">Low-potential cytochrome c</fullName>
    </alternativeName>
</protein>
<comment type="similarity">
    <text evidence="2 12">Belongs to the cytochrome c family. PsbV subfamily.</text>
</comment>
<evidence type="ECO:0000259" key="13">
    <source>
        <dbReference type="PROSITE" id="PS51007"/>
    </source>
</evidence>
<organism evidence="14 15">
    <name type="scientific">Phormidium pseudopriestleyi FRX01</name>
    <dbReference type="NCBI Taxonomy" id="1759528"/>
    <lineage>
        <taxon>Bacteria</taxon>
        <taxon>Bacillati</taxon>
        <taxon>Cyanobacteriota</taxon>
        <taxon>Cyanophyceae</taxon>
        <taxon>Oscillatoriophycideae</taxon>
        <taxon>Oscillatoriales</taxon>
        <taxon>Oscillatoriaceae</taxon>
        <taxon>Phormidium</taxon>
    </lineage>
</organism>
<keyword evidence="15" id="KW-1185">Reference proteome</keyword>
<comment type="subunit">
    <text evidence="12">PSII is composed of 1 copy each of membrane proteins PsbA, PsbB, PsbC, PsbD, PsbE, PsbF, PsbH, PsbI, PsbJ, PsbK, PsbL, PsbM, PsbT, PsbX, PsbY, PsbZ, Psb30/Ycf12, peripheral proteins PsbO, CyanoQ (PsbQ), PsbU, PsbV and a large number of cofactors. It forms dimeric complexes.</text>
</comment>
<keyword evidence="11 12" id="KW-0604">Photosystem II</keyword>
<reference evidence="14 15" key="1">
    <citation type="submission" date="2021-03" db="EMBL/GenBank/DDBJ databases">
        <title>Metabolic Capacity of the Antarctic Cyanobacterium Phormidium pseudopriestleyi that Sustains Oxygenic Photosynthesis in the Presence of Hydrogen Sulfide.</title>
        <authorList>
            <person name="Lumian J.E."/>
            <person name="Jungblut A.D."/>
            <person name="Dillon M.L."/>
            <person name="Hawes I."/>
            <person name="Doran P.T."/>
            <person name="Mackey T.J."/>
            <person name="Dick G.J."/>
            <person name="Grettenberger C.L."/>
            <person name="Sumner D.Y."/>
        </authorList>
    </citation>
    <scope>NUCLEOTIDE SEQUENCE [LARGE SCALE GENOMIC DNA]</scope>
    <source>
        <strain evidence="14 15">FRX01</strain>
    </source>
</reference>
<dbReference type="Pfam" id="PF14495">
    <property type="entry name" value="Cytochrom_C550"/>
    <property type="match status" value="1"/>
</dbReference>
<dbReference type="Proteomes" id="UP000664844">
    <property type="component" value="Unassembled WGS sequence"/>
</dbReference>
<evidence type="ECO:0000256" key="5">
    <source>
        <dbReference type="ARBA" id="ARBA00022617"/>
    </source>
</evidence>
<dbReference type="InterPro" id="IPR016003">
    <property type="entry name" value="PsbV_cyt_c550-like"/>
</dbReference>
<evidence type="ECO:0000256" key="6">
    <source>
        <dbReference type="ARBA" id="ARBA00022723"/>
    </source>
</evidence>
<evidence type="ECO:0000256" key="11">
    <source>
        <dbReference type="ARBA" id="ARBA00023276"/>
    </source>
</evidence>
<keyword evidence="4 12" id="KW-0602">Photosynthesis</keyword>
<feature type="binding site" description="axial binding residue" evidence="12">
    <location>
        <position position="67"/>
    </location>
    <ligand>
        <name>heme c</name>
        <dbReference type="ChEBI" id="CHEBI:61717"/>
    </ligand>
    <ligandPart>
        <name>Fe</name>
        <dbReference type="ChEBI" id="CHEBI:18248"/>
    </ligandPart>
</feature>
<comment type="cofactor">
    <cofactor evidence="12">
        <name>heme c</name>
        <dbReference type="ChEBI" id="CHEBI:61717"/>
    </cofactor>
    <text evidence="12">Binds 1 heme c group covalently per subunit.</text>
</comment>
<accession>A0ABS3FLS1</accession>